<evidence type="ECO:0000256" key="2">
    <source>
        <dbReference type="ARBA" id="ARBA00022771"/>
    </source>
</evidence>
<comment type="caution">
    <text evidence="8">The sequence shown here is derived from an EMBL/GenBank/DDBJ whole genome shotgun (WGS) entry which is preliminary data.</text>
</comment>
<dbReference type="AlphaFoldDB" id="A0A6A4LIN1"/>
<keyword evidence="2 4" id="KW-0863">Zinc-finger</keyword>
<evidence type="ECO:0000313" key="9">
    <source>
        <dbReference type="Proteomes" id="UP000428333"/>
    </source>
</evidence>
<evidence type="ECO:0000256" key="1">
    <source>
        <dbReference type="ARBA" id="ARBA00022723"/>
    </source>
</evidence>
<accession>A0A6A4LIN1</accession>
<feature type="domain" description="CHY-type" evidence="6">
    <location>
        <begin position="38"/>
        <end position="73"/>
    </location>
</feature>
<feature type="domain" description="CTCHY-type" evidence="7">
    <location>
        <begin position="75"/>
        <end position="165"/>
    </location>
</feature>
<dbReference type="PANTHER" id="PTHR21319">
    <property type="entry name" value="RING FINGER AND CHY ZINC FINGER DOMAIN-CONTAINING PROTEIN 1"/>
    <property type="match status" value="1"/>
</dbReference>
<dbReference type="SUPFAM" id="SSF161219">
    <property type="entry name" value="CHY zinc finger-like"/>
    <property type="match status" value="1"/>
</dbReference>
<dbReference type="GO" id="GO:0061630">
    <property type="term" value="F:ubiquitin protein ligase activity"/>
    <property type="evidence" value="ECO:0007669"/>
    <property type="project" value="TreeGrafter"/>
</dbReference>
<dbReference type="PROSITE" id="PS51266">
    <property type="entry name" value="ZF_CHY"/>
    <property type="match status" value="1"/>
</dbReference>
<dbReference type="OrthoDB" id="411372at2759"/>
<proteinExistence type="predicted"/>
<dbReference type="InterPro" id="IPR037275">
    <property type="entry name" value="Znf_CTCHY_sf"/>
</dbReference>
<keyword evidence="5" id="KW-0472">Membrane</keyword>
<dbReference type="InterPro" id="IPR008913">
    <property type="entry name" value="Znf_CHY"/>
</dbReference>
<sequence>MEDSEAVIQQQNREDFGKSEYGFEVANFVIRIGNALSNPKDRHELVRRDVSQVICAVCDTEQQVAHVCSKCGVKMGAYFCEICRFYDDDTTKEQFHCDDCGICRLVSQVIYSFPILLIVVLIQDMILYRVGGREKFFHCKKCGKRSDYLPGYAIIRLLDTEVSDDLSTVADSLYRCPICSKSLWNMSRAWERLDEEVGMVHVGKKGKAQALSKVVSRGAGAYFGGLSLGRLCVWTNVRYDSSSSIVVLLYGISHTRLSLCSMINFFLQIEGTAMPEEYLMR</sequence>
<dbReference type="GO" id="GO:0016567">
    <property type="term" value="P:protein ubiquitination"/>
    <property type="evidence" value="ECO:0007669"/>
    <property type="project" value="TreeGrafter"/>
</dbReference>
<keyword evidence="9" id="KW-1185">Reference proteome</keyword>
<evidence type="ECO:0000256" key="3">
    <source>
        <dbReference type="ARBA" id="ARBA00022833"/>
    </source>
</evidence>
<dbReference type="EMBL" id="QEFC01001003">
    <property type="protein sequence ID" value="KAE9460536.1"/>
    <property type="molecule type" value="Genomic_DNA"/>
</dbReference>
<evidence type="ECO:0008006" key="10">
    <source>
        <dbReference type="Google" id="ProtNLM"/>
    </source>
</evidence>
<keyword evidence="5" id="KW-1133">Transmembrane helix</keyword>
<evidence type="ECO:0000259" key="6">
    <source>
        <dbReference type="PROSITE" id="PS51266"/>
    </source>
</evidence>
<name>A0A6A4LIN1_9ERIC</name>
<evidence type="ECO:0000256" key="4">
    <source>
        <dbReference type="PROSITE-ProRule" id="PRU00601"/>
    </source>
</evidence>
<dbReference type="Proteomes" id="UP000428333">
    <property type="component" value="Linkage Group LG04"/>
</dbReference>
<dbReference type="InterPro" id="IPR017921">
    <property type="entry name" value="Znf_CTCHY"/>
</dbReference>
<evidence type="ECO:0000313" key="8">
    <source>
        <dbReference type="EMBL" id="KAE9460536.1"/>
    </source>
</evidence>
<dbReference type="GO" id="GO:0006511">
    <property type="term" value="P:ubiquitin-dependent protein catabolic process"/>
    <property type="evidence" value="ECO:0007669"/>
    <property type="project" value="TreeGrafter"/>
</dbReference>
<dbReference type="PANTHER" id="PTHR21319:SF12">
    <property type="entry name" value="ZINC FINGER (C3HC4-TYPE RING FINGER) FAMILY PROTEIN"/>
    <property type="match status" value="1"/>
</dbReference>
<feature type="transmembrane region" description="Helical" evidence="5">
    <location>
        <begin position="109"/>
        <end position="128"/>
    </location>
</feature>
<evidence type="ECO:0000259" key="7">
    <source>
        <dbReference type="PROSITE" id="PS51270"/>
    </source>
</evidence>
<keyword evidence="1" id="KW-0479">Metal-binding</keyword>
<organism evidence="8 9">
    <name type="scientific">Rhododendron williamsianum</name>
    <dbReference type="NCBI Taxonomy" id="262921"/>
    <lineage>
        <taxon>Eukaryota</taxon>
        <taxon>Viridiplantae</taxon>
        <taxon>Streptophyta</taxon>
        <taxon>Embryophyta</taxon>
        <taxon>Tracheophyta</taxon>
        <taxon>Spermatophyta</taxon>
        <taxon>Magnoliopsida</taxon>
        <taxon>eudicotyledons</taxon>
        <taxon>Gunneridae</taxon>
        <taxon>Pentapetalae</taxon>
        <taxon>asterids</taxon>
        <taxon>Ericales</taxon>
        <taxon>Ericaceae</taxon>
        <taxon>Ericoideae</taxon>
        <taxon>Rhodoreae</taxon>
        <taxon>Rhododendron</taxon>
    </lineage>
</organism>
<dbReference type="GO" id="GO:0005634">
    <property type="term" value="C:nucleus"/>
    <property type="evidence" value="ECO:0007669"/>
    <property type="project" value="TreeGrafter"/>
</dbReference>
<dbReference type="GO" id="GO:0008270">
    <property type="term" value="F:zinc ion binding"/>
    <property type="evidence" value="ECO:0007669"/>
    <property type="project" value="UniProtKB-KW"/>
</dbReference>
<dbReference type="SUPFAM" id="SSF161245">
    <property type="entry name" value="Zinc hairpin stack"/>
    <property type="match status" value="1"/>
</dbReference>
<evidence type="ECO:0000256" key="5">
    <source>
        <dbReference type="SAM" id="Phobius"/>
    </source>
</evidence>
<keyword evidence="3" id="KW-0862">Zinc</keyword>
<reference evidence="8 9" key="1">
    <citation type="journal article" date="2019" name="Genome Biol. Evol.">
        <title>The Rhododendron genome and chromosomal organization provide insight into shared whole-genome duplications across the heath family (Ericaceae).</title>
        <authorList>
            <person name="Soza V.L."/>
            <person name="Lindsley D."/>
            <person name="Waalkes A."/>
            <person name="Ramage E."/>
            <person name="Patwardhan R.P."/>
            <person name="Burton J.N."/>
            <person name="Adey A."/>
            <person name="Kumar A."/>
            <person name="Qiu R."/>
            <person name="Shendure J."/>
            <person name="Hall B."/>
        </authorList>
    </citation>
    <scope>NUCLEOTIDE SEQUENCE [LARGE SCALE GENOMIC DNA]</scope>
    <source>
        <strain evidence="8">RSF 1966-606</strain>
    </source>
</reference>
<keyword evidence="5" id="KW-0812">Transmembrane</keyword>
<gene>
    <name evidence="8" type="ORF">C3L33_07572</name>
</gene>
<dbReference type="InterPro" id="IPR037274">
    <property type="entry name" value="Znf_CHY_sf"/>
</dbReference>
<feature type="non-terminal residue" evidence="8">
    <location>
        <position position="1"/>
    </location>
</feature>
<protein>
    <recommendedName>
        <fullName evidence="10">CTCHY-type domain-containing protein</fullName>
    </recommendedName>
</protein>
<dbReference type="PROSITE" id="PS51270">
    <property type="entry name" value="ZF_CTCHY"/>
    <property type="match status" value="1"/>
</dbReference>